<evidence type="ECO:0000256" key="2">
    <source>
        <dbReference type="ARBA" id="ARBA00022771"/>
    </source>
</evidence>
<reference evidence="6" key="1">
    <citation type="submission" date="2021-01" db="EMBL/GenBank/DDBJ databases">
        <authorList>
            <person name="Corre E."/>
            <person name="Pelletier E."/>
            <person name="Niang G."/>
            <person name="Scheremetjew M."/>
            <person name="Finn R."/>
            <person name="Kale V."/>
            <person name="Holt S."/>
            <person name="Cochrane G."/>
            <person name="Meng A."/>
            <person name="Brown T."/>
            <person name="Cohen L."/>
        </authorList>
    </citation>
    <scope>NUCLEOTIDE SEQUENCE</scope>
    <source>
        <strain evidence="6">CCMP147</strain>
    </source>
</reference>
<dbReference type="InterPro" id="IPR000197">
    <property type="entry name" value="Znf_TAZ"/>
</dbReference>
<dbReference type="AlphaFoldDB" id="A0A7R9Z436"/>
<dbReference type="SUPFAM" id="SSF57933">
    <property type="entry name" value="TAZ domain"/>
    <property type="match status" value="1"/>
</dbReference>
<keyword evidence="1" id="KW-0479">Metal-binding</keyword>
<keyword evidence="3" id="KW-0862">Zinc</keyword>
<dbReference type="PROSITE" id="PS50134">
    <property type="entry name" value="ZF_TAZ"/>
    <property type="match status" value="1"/>
</dbReference>
<proteinExistence type="predicted"/>
<dbReference type="Gene3D" id="1.20.1020.10">
    <property type="entry name" value="TAZ domain"/>
    <property type="match status" value="1"/>
</dbReference>
<feature type="domain" description="TAZ-type" evidence="5">
    <location>
        <begin position="57"/>
        <end position="143"/>
    </location>
</feature>
<name>A0A7R9Z436_9STRA</name>
<evidence type="ECO:0000256" key="3">
    <source>
        <dbReference type="ARBA" id="ARBA00022833"/>
    </source>
</evidence>
<evidence type="ECO:0000256" key="4">
    <source>
        <dbReference type="SAM" id="MobiDB-lite"/>
    </source>
</evidence>
<accession>A0A7R9Z436</accession>
<evidence type="ECO:0000256" key="1">
    <source>
        <dbReference type="ARBA" id="ARBA00022723"/>
    </source>
</evidence>
<dbReference type="InterPro" id="IPR035898">
    <property type="entry name" value="TAZ_dom_sf"/>
</dbReference>
<dbReference type="GO" id="GO:0008270">
    <property type="term" value="F:zinc ion binding"/>
    <property type="evidence" value="ECO:0007669"/>
    <property type="project" value="UniProtKB-KW"/>
</dbReference>
<evidence type="ECO:0000259" key="5">
    <source>
        <dbReference type="PROSITE" id="PS50134"/>
    </source>
</evidence>
<feature type="compositionally biased region" description="Low complexity" evidence="4">
    <location>
        <begin position="380"/>
        <end position="394"/>
    </location>
</feature>
<dbReference type="SMART" id="SM00551">
    <property type="entry name" value="ZnF_TAZ"/>
    <property type="match status" value="1"/>
</dbReference>
<gene>
    <name evidence="6" type="ORF">TDUB1175_LOCUS7444</name>
</gene>
<feature type="compositionally biased region" description="Polar residues" evidence="4">
    <location>
        <begin position="256"/>
        <end position="269"/>
    </location>
</feature>
<evidence type="ECO:0000313" key="6">
    <source>
        <dbReference type="EMBL" id="CAD8305509.1"/>
    </source>
</evidence>
<keyword evidence="2" id="KW-0863">Zinc-finger</keyword>
<feature type="region of interest" description="Disordered" evidence="4">
    <location>
        <begin position="187"/>
        <end position="273"/>
    </location>
</feature>
<feature type="region of interest" description="Disordered" evidence="4">
    <location>
        <begin position="358"/>
        <end position="394"/>
    </location>
</feature>
<sequence>MAASLHGDHNSCRGDEPDVQHETVGDAIFPSETQRPARSRALSDLTSQTEGADVGAVVLKAKRAAKSLWMIIHAQNCRSVGSCCPHRGCLDTKKLLLHVKTCAAGPGFVCPDGFNGCLQARKLLSHYRRCREIRARQARQPPAKRLLKQQRHNCLVCSLLARHAKTVLDSGKPAPLRCVVPNKDVQRKDKYETQHNLGKSQRNDEQKLSVSEVVRSVSTHSMPPPPPRLPHRLQNSEEEGNPPLNEVTPPSRLSAALSSVGATPSSSAKESVVVSTPRPAFPLKTDENIPRYHTPPSQSVLLQQRIADVAAATAPSPNGGTTDPSLLGKSFDSSKHSLLLRLDLPKVQVVSEDETCSTVRRGSTGMPQPCGRQRARAESYDAISHSSSSSRMPSIMLSDSPRQGYDNDPTVEATLRSEHESMGLERSTQNVELVQSQHTKQINFGKRRSSSCGVLSSLHACGTIEEDQTYCEKTTSDDEPFFICDDDK</sequence>
<protein>
    <recommendedName>
        <fullName evidence="5">TAZ-type domain-containing protein</fullName>
    </recommendedName>
</protein>
<dbReference type="EMBL" id="HBED01015066">
    <property type="protein sequence ID" value="CAD8305509.1"/>
    <property type="molecule type" value="Transcribed_RNA"/>
</dbReference>
<organism evidence="6">
    <name type="scientific">Pseudictyota dubia</name>
    <dbReference type="NCBI Taxonomy" id="2749911"/>
    <lineage>
        <taxon>Eukaryota</taxon>
        <taxon>Sar</taxon>
        <taxon>Stramenopiles</taxon>
        <taxon>Ochrophyta</taxon>
        <taxon>Bacillariophyta</taxon>
        <taxon>Mediophyceae</taxon>
        <taxon>Biddulphiophycidae</taxon>
        <taxon>Eupodiscales</taxon>
        <taxon>Odontellaceae</taxon>
        <taxon>Pseudictyota</taxon>
    </lineage>
</organism>
<dbReference type="Pfam" id="PF02135">
    <property type="entry name" value="zf-TAZ"/>
    <property type="match status" value="1"/>
</dbReference>
<feature type="region of interest" description="Disordered" evidence="4">
    <location>
        <begin position="27"/>
        <end position="46"/>
    </location>
</feature>